<evidence type="ECO:0000256" key="1">
    <source>
        <dbReference type="SAM" id="MobiDB-lite"/>
    </source>
</evidence>
<dbReference type="EMBL" id="BMAV01013806">
    <property type="protein sequence ID" value="GFY61746.1"/>
    <property type="molecule type" value="Genomic_DNA"/>
</dbReference>
<dbReference type="AlphaFoldDB" id="A0A8X7CCK3"/>
<feature type="region of interest" description="Disordered" evidence="1">
    <location>
        <begin position="63"/>
        <end position="102"/>
    </location>
</feature>
<reference evidence="2" key="1">
    <citation type="submission" date="2020-08" db="EMBL/GenBank/DDBJ databases">
        <title>Multicomponent nature underlies the extraordinary mechanical properties of spider dragline silk.</title>
        <authorList>
            <person name="Kono N."/>
            <person name="Nakamura H."/>
            <person name="Mori M."/>
            <person name="Yoshida Y."/>
            <person name="Ohtoshi R."/>
            <person name="Malay A.D."/>
            <person name="Moran D.A.P."/>
            <person name="Tomita M."/>
            <person name="Numata K."/>
            <person name="Arakawa K."/>
        </authorList>
    </citation>
    <scope>NUCLEOTIDE SEQUENCE</scope>
</reference>
<proteinExistence type="predicted"/>
<gene>
    <name evidence="2" type="ORF">TNIN_226521</name>
</gene>
<comment type="caution">
    <text evidence="2">The sequence shown here is derived from an EMBL/GenBank/DDBJ whole genome shotgun (WGS) entry which is preliminary data.</text>
</comment>
<keyword evidence="3" id="KW-1185">Reference proteome</keyword>
<dbReference type="Proteomes" id="UP000886998">
    <property type="component" value="Unassembled WGS sequence"/>
</dbReference>
<accession>A0A8X7CCK3</accession>
<sequence>MIVRYWTKGKIKIMNNNLRINSVMPVFESYGSDRSRRAPFLDLYNSPRYPYYSYALPDNYYQENNHENVLPPTRPRSPVEQMRQVPPPSDPNDARRWLPRLN</sequence>
<evidence type="ECO:0000313" key="3">
    <source>
        <dbReference type="Proteomes" id="UP000886998"/>
    </source>
</evidence>
<evidence type="ECO:0000313" key="2">
    <source>
        <dbReference type="EMBL" id="GFY61746.1"/>
    </source>
</evidence>
<name>A0A8X7CCK3_9ARAC</name>
<protein>
    <submittedName>
        <fullName evidence="2">Uncharacterized protein</fullName>
    </submittedName>
</protein>
<organism evidence="2 3">
    <name type="scientific">Trichonephila inaurata madagascariensis</name>
    <dbReference type="NCBI Taxonomy" id="2747483"/>
    <lineage>
        <taxon>Eukaryota</taxon>
        <taxon>Metazoa</taxon>
        <taxon>Ecdysozoa</taxon>
        <taxon>Arthropoda</taxon>
        <taxon>Chelicerata</taxon>
        <taxon>Arachnida</taxon>
        <taxon>Araneae</taxon>
        <taxon>Araneomorphae</taxon>
        <taxon>Entelegynae</taxon>
        <taxon>Araneoidea</taxon>
        <taxon>Nephilidae</taxon>
        <taxon>Trichonephila</taxon>
        <taxon>Trichonephila inaurata</taxon>
    </lineage>
</organism>